<dbReference type="Gene3D" id="1.10.10.10">
    <property type="entry name" value="Winged helix-like DNA-binding domain superfamily/Winged helix DNA-binding domain"/>
    <property type="match status" value="1"/>
</dbReference>
<keyword evidence="5" id="KW-0812">Transmembrane</keyword>
<dbReference type="InterPro" id="IPR001867">
    <property type="entry name" value="OmpR/PhoB-type_DNA-bd"/>
</dbReference>
<evidence type="ECO:0000256" key="1">
    <source>
        <dbReference type="ARBA" id="ARBA00009820"/>
    </source>
</evidence>
<dbReference type="AlphaFoldDB" id="A0A7W3U103"/>
<gene>
    <name evidence="7" type="ORF">H4F99_00110</name>
</gene>
<dbReference type="GO" id="GO:0000160">
    <property type="term" value="P:phosphorelay signal transduction system"/>
    <property type="evidence" value="ECO:0007669"/>
    <property type="project" value="InterPro"/>
</dbReference>
<keyword evidence="5" id="KW-1133">Transmembrane helix</keyword>
<dbReference type="SMART" id="SM00862">
    <property type="entry name" value="Trans_reg_C"/>
    <property type="match status" value="1"/>
</dbReference>
<dbReference type="Gene3D" id="2.120.10.60">
    <property type="entry name" value="Tricorn protease N-terminal domain"/>
    <property type="match status" value="1"/>
</dbReference>
<dbReference type="Proteomes" id="UP000552587">
    <property type="component" value="Unassembled WGS sequence"/>
</dbReference>
<dbReference type="SUPFAM" id="SSF46894">
    <property type="entry name" value="C-terminal effector domain of the bipartite response regulators"/>
    <property type="match status" value="1"/>
</dbReference>
<feature type="DNA-binding region" description="OmpR/PhoB-type" evidence="3">
    <location>
        <begin position="12"/>
        <end position="112"/>
    </location>
</feature>
<dbReference type="CDD" id="cd00383">
    <property type="entry name" value="trans_reg_C"/>
    <property type="match status" value="1"/>
</dbReference>
<protein>
    <submittedName>
        <fullName evidence="7">PD40 domain-containing protein</fullName>
    </submittedName>
</protein>
<dbReference type="GO" id="GO:0003677">
    <property type="term" value="F:DNA binding"/>
    <property type="evidence" value="ECO:0007669"/>
    <property type="project" value="UniProtKB-UniRule"/>
</dbReference>
<comment type="caution">
    <text evidence="7">The sequence shown here is derived from an EMBL/GenBank/DDBJ whole genome shotgun (WGS) entry which is preliminary data.</text>
</comment>
<dbReference type="EMBL" id="JACHTE010000001">
    <property type="protein sequence ID" value="MBB1086884.1"/>
    <property type="molecule type" value="Genomic_DNA"/>
</dbReference>
<feature type="domain" description="OmpR/PhoB-type" evidence="6">
    <location>
        <begin position="12"/>
        <end position="112"/>
    </location>
</feature>
<sequence>MSLSNDTSFPIGDRLRIGECVVDVPLREITAPGVRRARRLTPKSMGVLMVLVANAGKVVGREQLLAEVWPDTMPGDDVVTQAITQLRKAFGQQRDGDPYIETIAKTGYRLLAPVALQASEAAAPQAIAPATPAVEAPAGPGFAASGPSEAPAPDRGWLRERVLVVTLAIVGALALVGVLAGVLMVRDGGEASAGASPADPVPAVPARPYRLLTSAPGFELAPTLSPDASMAAYSATLPGRRGTVIQVQTTDASQPRQISFPPDGVSDRQPAWSPDGREIAYIRYGPGDACHVLVTPANGGGSERSVTACDVSGLVSFGWSPDSRQLIFGSMGRGPQGAGLRLLELTTGQWRDVEGVWDGVSLDHDPGFSPDGKWIGFVRNPQIGDLWRVPADGGTPEQLTHIGGEFRGWDWLPDGSGMVFGRRIDSEVRLYHLDLASGTIRDLGLDDAQSPSVARRAGVLAFVRRRPQFGLFRTEREGDDLEGAREHLFASSGRDTLPSLAPDGRQMVFASDRTGHFHLWWADLEQPNTLRQVEGVHPATHARPEWAPDSRRMLVVGYDETGREGVFEVTPTRGQVSFLPMPGPRFRVLQAMYTPDPGRLLMTVRDEAGTLCLALLDRTTSPWRVVSKIQDVSLARVDASHARVLFTRPSENGLWEVDLGLAAGSIRKIDAERPVRWRFQAWAVAEDGSIDYIEPQPACLSSLRRIGVDDAVGHATHRCLDRDHLSATTGFTSSSRANVVISAQAVDDGTDIGLMEVPGGTATTPQVEVPGWIK</sequence>
<dbReference type="InterPro" id="IPR011042">
    <property type="entry name" value="6-blade_b-propeller_TolB-like"/>
</dbReference>
<feature type="region of interest" description="Disordered" evidence="4">
    <location>
        <begin position="250"/>
        <end position="271"/>
    </location>
</feature>
<organism evidence="7 8">
    <name type="scientific">Marilutibacter penaei</name>
    <dbReference type="NCBI Taxonomy" id="2759900"/>
    <lineage>
        <taxon>Bacteria</taxon>
        <taxon>Pseudomonadati</taxon>
        <taxon>Pseudomonadota</taxon>
        <taxon>Gammaproteobacteria</taxon>
        <taxon>Lysobacterales</taxon>
        <taxon>Lysobacteraceae</taxon>
        <taxon>Marilutibacter</taxon>
    </lineage>
</organism>
<dbReference type="PROSITE" id="PS51755">
    <property type="entry name" value="OMPR_PHOB"/>
    <property type="match status" value="1"/>
</dbReference>
<dbReference type="Pfam" id="PF00486">
    <property type="entry name" value="Trans_reg_C"/>
    <property type="match status" value="1"/>
</dbReference>
<evidence type="ECO:0000259" key="6">
    <source>
        <dbReference type="PROSITE" id="PS51755"/>
    </source>
</evidence>
<dbReference type="Gene3D" id="2.120.10.30">
    <property type="entry name" value="TolB, C-terminal domain"/>
    <property type="match status" value="1"/>
</dbReference>
<dbReference type="InterPro" id="IPR016032">
    <property type="entry name" value="Sig_transdc_resp-reg_C-effctor"/>
</dbReference>
<keyword evidence="8" id="KW-1185">Reference proteome</keyword>
<dbReference type="InterPro" id="IPR036388">
    <property type="entry name" value="WH-like_DNA-bd_sf"/>
</dbReference>
<dbReference type="InterPro" id="IPR011659">
    <property type="entry name" value="WD40"/>
</dbReference>
<keyword evidence="2 3" id="KW-0238">DNA-binding</keyword>
<dbReference type="GO" id="GO:0006355">
    <property type="term" value="P:regulation of DNA-templated transcription"/>
    <property type="evidence" value="ECO:0007669"/>
    <property type="project" value="InterPro"/>
</dbReference>
<feature type="transmembrane region" description="Helical" evidence="5">
    <location>
        <begin position="162"/>
        <end position="185"/>
    </location>
</feature>
<dbReference type="Pfam" id="PF07676">
    <property type="entry name" value="PD40"/>
    <property type="match status" value="4"/>
</dbReference>
<evidence type="ECO:0000256" key="4">
    <source>
        <dbReference type="SAM" id="MobiDB-lite"/>
    </source>
</evidence>
<name>A0A7W3U103_9GAMM</name>
<comment type="similarity">
    <text evidence="1">Belongs to the TolB family.</text>
</comment>
<keyword evidence="5" id="KW-0472">Membrane</keyword>
<accession>A0A7W3U103</accession>
<dbReference type="PANTHER" id="PTHR36842:SF1">
    <property type="entry name" value="PROTEIN TOLB"/>
    <property type="match status" value="1"/>
</dbReference>
<evidence type="ECO:0000256" key="2">
    <source>
        <dbReference type="ARBA" id="ARBA00023125"/>
    </source>
</evidence>
<proteinExistence type="inferred from homology"/>
<evidence type="ECO:0000313" key="7">
    <source>
        <dbReference type="EMBL" id="MBB1086884.1"/>
    </source>
</evidence>
<evidence type="ECO:0000256" key="3">
    <source>
        <dbReference type="PROSITE-ProRule" id="PRU01091"/>
    </source>
</evidence>
<dbReference type="SUPFAM" id="SSF82171">
    <property type="entry name" value="DPP6 N-terminal domain-like"/>
    <property type="match status" value="1"/>
</dbReference>
<reference evidence="7 8" key="1">
    <citation type="submission" date="2020-07" db="EMBL/GenBank/DDBJ databases">
        <authorList>
            <person name="Xu S."/>
            <person name="Li A."/>
        </authorList>
    </citation>
    <scope>NUCLEOTIDE SEQUENCE [LARGE SCALE GENOMIC DNA]</scope>
    <source>
        <strain evidence="7 8">SG-8</strain>
    </source>
</reference>
<dbReference type="RefSeq" id="WP_182667688.1">
    <property type="nucleotide sequence ID" value="NZ_JACHTE010000001.1"/>
</dbReference>
<evidence type="ECO:0000256" key="5">
    <source>
        <dbReference type="SAM" id="Phobius"/>
    </source>
</evidence>
<evidence type="ECO:0000313" key="8">
    <source>
        <dbReference type="Proteomes" id="UP000552587"/>
    </source>
</evidence>
<dbReference type="PANTHER" id="PTHR36842">
    <property type="entry name" value="PROTEIN TOLB HOMOLOG"/>
    <property type="match status" value="1"/>
</dbReference>